<feature type="transmembrane region" description="Helical" evidence="14">
    <location>
        <begin position="16"/>
        <end position="36"/>
    </location>
</feature>
<dbReference type="GO" id="GO:0009002">
    <property type="term" value="F:serine-type D-Ala-D-Ala carboxypeptidase activity"/>
    <property type="evidence" value="ECO:0007669"/>
    <property type="project" value="InterPro"/>
</dbReference>
<evidence type="ECO:0000256" key="14">
    <source>
        <dbReference type="SAM" id="Phobius"/>
    </source>
</evidence>
<evidence type="ECO:0000256" key="8">
    <source>
        <dbReference type="ARBA" id="ARBA00022801"/>
    </source>
</evidence>
<dbReference type="InterPro" id="IPR005311">
    <property type="entry name" value="PBP_dimer"/>
</dbReference>
<gene>
    <name evidence="17" type="ORF">SAMN06296036_1109</name>
</gene>
<evidence type="ECO:0000256" key="3">
    <source>
        <dbReference type="ARBA" id="ARBA00022475"/>
    </source>
</evidence>
<dbReference type="OrthoDB" id="5293884at2"/>
<keyword evidence="10" id="KW-0573">Peptidoglycan synthesis</keyword>
<dbReference type="NCBIfam" id="TIGR03423">
    <property type="entry name" value="pbp2_mrdA"/>
    <property type="match status" value="1"/>
</dbReference>
<evidence type="ECO:0000259" key="16">
    <source>
        <dbReference type="Pfam" id="PF03717"/>
    </source>
</evidence>
<keyword evidence="4" id="KW-0997">Cell inner membrane</keyword>
<dbReference type="GO" id="GO:0005886">
    <property type="term" value="C:plasma membrane"/>
    <property type="evidence" value="ECO:0007669"/>
    <property type="project" value="UniProtKB-SubCell"/>
</dbReference>
<dbReference type="Proteomes" id="UP000192907">
    <property type="component" value="Unassembled WGS sequence"/>
</dbReference>
<dbReference type="InterPro" id="IPR036138">
    <property type="entry name" value="PBP_dimer_sf"/>
</dbReference>
<keyword evidence="11 14" id="KW-1133">Transmembrane helix</keyword>
<evidence type="ECO:0000256" key="7">
    <source>
        <dbReference type="ARBA" id="ARBA00022692"/>
    </source>
</evidence>
<comment type="subcellular location">
    <subcellularLocation>
        <location evidence="2">Cell membrane</location>
    </subcellularLocation>
    <subcellularLocation>
        <location evidence="1">Membrane</location>
        <topology evidence="1">Single-pass membrane protein</topology>
    </subcellularLocation>
</comment>
<keyword evidence="17" id="KW-0808">Transferase</keyword>
<keyword evidence="7 14" id="KW-0812">Transmembrane</keyword>
<dbReference type="AlphaFoldDB" id="A0A1Y6C1U8"/>
<proteinExistence type="predicted"/>
<dbReference type="GO" id="GO:0071972">
    <property type="term" value="F:peptidoglycan L,D-transpeptidase activity"/>
    <property type="evidence" value="ECO:0007669"/>
    <property type="project" value="TreeGrafter"/>
</dbReference>
<keyword evidence="5" id="KW-0121">Carboxypeptidase</keyword>
<accession>A0A1Y6C1U8</accession>
<dbReference type="Pfam" id="PF00905">
    <property type="entry name" value="Transpeptidase"/>
    <property type="match status" value="1"/>
</dbReference>
<dbReference type="InterPro" id="IPR001460">
    <property type="entry name" value="PCN-bd_Tpept"/>
</dbReference>
<evidence type="ECO:0000256" key="1">
    <source>
        <dbReference type="ARBA" id="ARBA00004167"/>
    </source>
</evidence>
<keyword evidence="18" id="KW-1185">Reference proteome</keyword>
<keyword evidence="6" id="KW-0645">Protease</keyword>
<keyword evidence="12 14" id="KW-0472">Membrane</keyword>
<dbReference type="GO" id="GO:0008360">
    <property type="term" value="P:regulation of cell shape"/>
    <property type="evidence" value="ECO:0007669"/>
    <property type="project" value="UniProtKB-KW"/>
</dbReference>
<dbReference type="InterPro" id="IPR050515">
    <property type="entry name" value="Beta-lactam/transpept"/>
</dbReference>
<evidence type="ECO:0000256" key="5">
    <source>
        <dbReference type="ARBA" id="ARBA00022645"/>
    </source>
</evidence>
<sequence length="636" mass="71515">MKRIFNQESILVENRFIWASLIVVTIAGSLLFRLWFLQIYKGDYYQSVSERNRVRRIEIPARRGIIYDRHGEVLIGNRPFYDLVYIPQYVQDKDTTFKVLSRLLHVPVSSFEKRLRSGRGRPKFLPISLKRNLSQHEVSTIEANKVFLPGIEVRVAPRRDYTPEIPPHMVGYLREIDQETLESLNDKLGDNPYLPGDLVGKQGLESEWESYLRGKRGYRLIQVDAYGRQTQNSDQEWQFPKVSATPGSDLILTIDKELQKSVKEAFNGKFGAVVVLDPRTGEILAQVSEPGFDPEMMQTGLSQEDWRRLTSNPFKPFLDKTTGGEFPPGSIYKPVVAAAALEEKVINTSTTYHCPGFFTLGDRTFHCHNRGGHGLVNLRKALVNSCDVFFYHVGVELGVDQIARYAKAFGLGERLGVNLNTERPGLIPTSAWKQLVHRFPWTKGDTPNISIGQGYNLMTPMQMANLYAALANSGDVWRPFLVRSVTNHIGETVLEKRPEKIKTVDIVSPKTFATMRKILGYVVTDPKGTGKKAAVPGQTVAGKTGSAQVVGLKKNRNQDDVSRKWKEHAIFTAFSPVENAEIAVAVVSQNDKIGGGGRAAAPIAGKIIQRYWELKDIRKARKIALKKQNEADHAKQ</sequence>
<name>A0A1Y6C1U8_9BACT</name>
<keyword evidence="3" id="KW-1003">Cell membrane</keyword>
<evidence type="ECO:0000256" key="6">
    <source>
        <dbReference type="ARBA" id="ARBA00022670"/>
    </source>
</evidence>
<dbReference type="GO" id="GO:0006508">
    <property type="term" value="P:proteolysis"/>
    <property type="evidence" value="ECO:0007669"/>
    <property type="project" value="UniProtKB-KW"/>
</dbReference>
<evidence type="ECO:0000256" key="11">
    <source>
        <dbReference type="ARBA" id="ARBA00022989"/>
    </source>
</evidence>
<dbReference type="InterPro" id="IPR012338">
    <property type="entry name" value="Beta-lactam/transpept-like"/>
</dbReference>
<evidence type="ECO:0000256" key="2">
    <source>
        <dbReference type="ARBA" id="ARBA00004236"/>
    </source>
</evidence>
<feature type="domain" description="Penicillin-binding protein dimerisation" evidence="16">
    <location>
        <begin position="59"/>
        <end position="232"/>
    </location>
</feature>
<keyword evidence="9" id="KW-0133">Cell shape</keyword>
<dbReference type="Gene3D" id="3.40.710.10">
    <property type="entry name" value="DD-peptidase/beta-lactamase superfamily"/>
    <property type="match status" value="1"/>
</dbReference>
<dbReference type="SUPFAM" id="SSF56601">
    <property type="entry name" value="beta-lactamase/transpeptidase-like"/>
    <property type="match status" value="1"/>
</dbReference>
<dbReference type="GO" id="GO:0008658">
    <property type="term" value="F:penicillin binding"/>
    <property type="evidence" value="ECO:0007669"/>
    <property type="project" value="InterPro"/>
</dbReference>
<dbReference type="PANTHER" id="PTHR30627">
    <property type="entry name" value="PEPTIDOGLYCAN D,D-TRANSPEPTIDASE"/>
    <property type="match status" value="1"/>
</dbReference>
<evidence type="ECO:0000256" key="13">
    <source>
        <dbReference type="ARBA" id="ARBA00023316"/>
    </source>
</evidence>
<dbReference type="Gene3D" id="3.90.1310.10">
    <property type="entry name" value="Penicillin-binding protein 2a (Domain 2)"/>
    <property type="match status" value="1"/>
</dbReference>
<keyword evidence="8" id="KW-0378">Hydrolase</keyword>
<protein>
    <submittedName>
        <fullName evidence="17">Peptidoglycan glycosyltransferase</fullName>
    </submittedName>
</protein>
<keyword evidence="13" id="KW-0961">Cell wall biogenesis/degradation</keyword>
<dbReference type="GO" id="GO:0016740">
    <property type="term" value="F:transferase activity"/>
    <property type="evidence" value="ECO:0007669"/>
    <property type="project" value="UniProtKB-KW"/>
</dbReference>
<dbReference type="PANTHER" id="PTHR30627:SF2">
    <property type="entry name" value="PEPTIDOGLYCAN D,D-TRANSPEPTIDASE MRDA"/>
    <property type="match status" value="1"/>
</dbReference>
<dbReference type="InterPro" id="IPR017790">
    <property type="entry name" value="Penicillin-binding_protein_2"/>
</dbReference>
<evidence type="ECO:0000313" key="17">
    <source>
        <dbReference type="EMBL" id="SMF32165.1"/>
    </source>
</evidence>
<dbReference type="SUPFAM" id="SSF56519">
    <property type="entry name" value="Penicillin binding protein dimerisation domain"/>
    <property type="match status" value="1"/>
</dbReference>
<feature type="domain" description="Penicillin-binding protein transpeptidase" evidence="15">
    <location>
        <begin position="271"/>
        <end position="609"/>
    </location>
</feature>
<dbReference type="GO" id="GO:0009252">
    <property type="term" value="P:peptidoglycan biosynthetic process"/>
    <property type="evidence" value="ECO:0007669"/>
    <property type="project" value="UniProtKB-KW"/>
</dbReference>
<evidence type="ECO:0000313" key="18">
    <source>
        <dbReference type="Proteomes" id="UP000192907"/>
    </source>
</evidence>
<evidence type="ECO:0000256" key="10">
    <source>
        <dbReference type="ARBA" id="ARBA00022984"/>
    </source>
</evidence>
<reference evidence="18" key="1">
    <citation type="submission" date="2017-04" db="EMBL/GenBank/DDBJ databases">
        <authorList>
            <person name="Varghese N."/>
            <person name="Submissions S."/>
        </authorList>
    </citation>
    <scope>NUCLEOTIDE SEQUENCE [LARGE SCALE GENOMIC DNA]</scope>
    <source>
        <strain evidence="18">RKEM611</strain>
    </source>
</reference>
<evidence type="ECO:0000256" key="12">
    <source>
        <dbReference type="ARBA" id="ARBA00023136"/>
    </source>
</evidence>
<evidence type="ECO:0000259" key="15">
    <source>
        <dbReference type="Pfam" id="PF00905"/>
    </source>
</evidence>
<evidence type="ECO:0000256" key="4">
    <source>
        <dbReference type="ARBA" id="ARBA00022519"/>
    </source>
</evidence>
<dbReference type="STRING" id="1513793.SAMN06296036_1109"/>
<organism evidence="17 18">
    <name type="scientific">Pseudobacteriovorax antillogorgiicola</name>
    <dbReference type="NCBI Taxonomy" id="1513793"/>
    <lineage>
        <taxon>Bacteria</taxon>
        <taxon>Pseudomonadati</taxon>
        <taxon>Bdellovibrionota</taxon>
        <taxon>Oligoflexia</taxon>
        <taxon>Oligoflexales</taxon>
        <taxon>Pseudobacteriovoracaceae</taxon>
        <taxon>Pseudobacteriovorax</taxon>
    </lineage>
</organism>
<dbReference type="EMBL" id="FWZT01000010">
    <property type="protein sequence ID" value="SMF32165.1"/>
    <property type="molecule type" value="Genomic_DNA"/>
</dbReference>
<dbReference type="GO" id="GO:0071555">
    <property type="term" value="P:cell wall organization"/>
    <property type="evidence" value="ECO:0007669"/>
    <property type="project" value="UniProtKB-KW"/>
</dbReference>
<dbReference type="Pfam" id="PF03717">
    <property type="entry name" value="PBP_dimer"/>
    <property type="match status" value="1"/>
</dbReference>
<dbReference type="RefSeq" id="WP_132320657.1">
    <property type="nucleotide sequence ID" value="NZ_FWZT01000010.1"/>
</dbReference>
<evidence type="ECO:0000256" key="9">
    <source>
        <dbReference type="ARBA" id="ARBA00022960"/>
    </source>
</evidence>